<dbReference type="AlphaFoldDB" id="A0AAV9VJ59"/>
<keyword evidence="1" id="KW-0378">Hydrolase</keyword>
<dbReference type="GO" id="GO:0004252">
    <property type="term" value="F:serine-type endopeptidase activity"/>
    <property type="evidence" value="ECO:0007669"/>
    <property type="project" value="InterPro"/>
</dbReference>
<dbReference type="InterPro" id="IPR036852">
    <property type="entry name" value="Peptidase_S8/S53_dom_sf"/>
</dbReference>
<evidence type="ECO:0008006" key="5">
    <source>
        <dbReference type="Google" id="ProtNLM"/>
    </source>
</evidence>
<dbReference type="PROSITE" id="PS00136">
    <property type="entry name" value="SUBTILASE_ASP"/>
    <property type="match status" value="1"/>
</dbReference>
<dbReference type="PRINTS" id="PR00723">
    <property type="entry name" value="SUBTILISIN"/>
</dbReference>
<comment type="caution">
    <text evidence="3">The sequence shown here is derived from an EMBL/GenBank/DDBJ whole genome shotgun (WGS) entry which is preliminary data.</text>
</comment>
<sequence>MREIGSKIGTLETIFTQWAFILDRAYRLDKAEIDEFVQYLQKEGYSMPPRRHSIYQVRSEGLGTWVITIDTIQNEPADMTKILNKFTKIIIAGGKVPIIFNYAGSRNRNLHWLDPEAAPRLPGDAAAADPERKRRRRRRFSHQDFQNSSPQNDKRQAPPEDNAADDEPSTGQYGDYPDFFRPEEDEPDPRTPYGQYGDIPNHVILQEEDGPTPEDVPPVRNVENQQPAPEPDNLPVGLYSMYTPITGDELGDEMTSRTIAVLAEPAPELLLSCTARERPDIIPDELYIDYWAGAGSVAYVIDTGLDFEHDEVGHLTSEFMLHPESSRKWIFTGPLPGDERSDGSRHFFSEVHGIDTELHAHGRIHGTQMVSKLASPFIGFSRWSNVVVVKIQSGRNSVTPLNDLESLLKIYDNFEYRMDQEQYDRIKGAVIVHTRSFLFRRHDAFERAYLYLLQEILEFLGGKNVYFFTATEGGTPDQEIKRHPAALILAGQRVSSRAFTKATVVGGISQRTKLNVFQTDPNIKIYAPATKIWAPVICDPLSAHRFDAETGLEATLRKFSGPSYATAHAASMCALFMSRGWQNPLERMEELAYNRTENGPKVIWNGIKRAAQRRALDRIFTIESRSRRDHRGLGEPGRFASDRYDRYPHPAIEKK</sequence>
<evidence type="ECO:0000313" key="3">
    <source>
        <dbReference type="EMBL" id="KAK6361583.1"/>
    </source>
</evidence>
<dbReference type="Gene3D" id="3.40.50.200">
    <property type="entry name" value="Peptidase S8/S53 domain"/>
    <property type="match status" value="1"/>
</dbReference>
<reference evidence="3 4" key="1">
    <citation type="submission" date="2019-10" db="EMBL/GenBank/DDBJ databases">
        <authorList>
            <person name="Palmer J.M."/>
        </authorList>
    </citation>
    <scope>NUCLEOTIDE SEQUENCE [LARGE SCALE GENOMIC DNA]</scope>
    <source>
        <strain evidence="3 4">TWF730</strain>
    </source>
</reference>
<gene>
    <name evidence="3" type="ORF">TWF730_005303</name>
</gene>
<dbReference type="GO" id="GO:0006508">
    <property type="term" value="P:proteolysis"/>
    <property type="evidence" value="ECO:0007669"/>
    <property type="project" value="InterPro"/>
</dbReference>
<evidence type="ECO:0000256" key="1">
    <source>
        <dbReference type="ARBA" id="ARBA00022801"/>
    </source>
</evidence>
<accession>A0AAV9VJ59</accession>
<dbReference type="InterPro" id="IPR023827">
    <property type="entry name" value="Peptidase_S8_Asp-AS"/>
</dbReference>
<organism evidence="3 4">
    <name type="scientific">Orbilia blumenaviensis</name>
    <dbReference type="NCBI Taxonomy" id="1796055"/>
    <lineage>
        <taxon>Eukaryota</taxon>
        <taxon>Fungi</taxon>
        <taxon>Dikarya</taxon>
        <taxon>Ascomycota</taxon>
        <taxon>Pezizomycotina</taxon>
        <taxon>Orbiliomycetes</taxon>
        <taxon>Orbiliales</taxon>
        <taxon>Orbiliaceae</taxon>
        <taxon>Orbilia</taxon>
    </lineage>
</organism>
<keyword evidence="4" id="KW-1185">Reference proteome</keyword>
<evidence type="ECO:0000256" key="2">
    <source>
        <dbReference type="SAM" id="MobiDB-lite"/>
    </source>
</evidence>
<dbReference type="CDD" id="cd00306">
    <property type="entry name" value="Peptidases_S8_S53"/>
    <property type="match status" value="1"/>
</dbReference>
<name>A0AAV9VJ59_9PEZI</name>
<dbReference type="InterPro" id="IPR015500">
    <property type="entry name" value="Peptidase_S8_subtilisin-rel"/>
</dbReference>
<feature type="compositionally biased region" description="Basic and acidic residues" evidence="2">
    <location>
        <begin position="640"/>
        <end position="655"/>
    </location>
</feature>
<proteinExistence type="predicted"/>
<dbReference type="Proteomes" id="UP001373714">
    <property type="component" value="Unassembled WGS sequence"/>
</dbReference>
<feature type="region of interest" description="Disordered" evidence="2">
    <location>
        <begin position="115"/>
        <end position="237"/>
    </location>
</feature>
<feature type="region of interest" description="Disordered" evidence="2">
    <location>
        <begin position="627"/>
        <end position="655"/>
    </location>
</feature>
<dbReference type="SUPFAM" id="SSF52743">
    <property type="entry name" value="Subtilisin-like"/>
    <property type="match status" value="1"/>
</dbReference>
<dbReference type="EMBL" id="JAVHNS010000002">
    <property type="protein sequence ID" value="KAK6361583.1"/>
    <property type="molecule type" value="Genomic_DNA"/>
</dbReference>
<evidence type="ECO:0000313" key="4">
    <source>
        <dbReference type="Proteomes" id="UP001373714"/>
    </source>
</evidence>
<feature type="compositionally biased region" description="Low complexity" evidence="2">
    <location>
        <begin position="118"/>
        <end position="128"/>
    </location>
</feature>
<protein>
    <recommendedName>
        <fullName evidence="5">Peptidase S8/S53 domain-containing protein</fullName>
    </recommendedName>
</protein>